<feature type="domain" description="Glycosyltransferase 2-like" evidence="1">
    <location>
        <begin position="17"/>
        <end position="120"/>
    </location>
</feature>
<dbReference type="PANTHER" id="PTHR43685:SF11">
    <property type="entry name" value="GLYCOSYLTRANSFERASE TAGX-RELATED"/>
    <property type="match status" value="1"/>
</dbReference>
<evidence type="ECO:0000313" key="3">
    <source>
        <dbReference type="Proteomes" id="UP000555546"/>
    </source>
</evidence>
<evidence type="ECO:0000259" key="1">
    <source>
        <dbReference type="Pfam" id="PF00535"/>
    </source>
</evidence>
<organism evidence="2 3">
    <name type="scientific">Brucella daejeonensis</name>
    <dbReference type="NCBI Taxonomy" id="659015"/>
    <lineage>
        <taxon>Bacteria</taxon>
        <taxon>Pseudomonadati</taxon>
        <taxon>Pseudomonadota</taxon>
        <taxon>Alphaproteobacteria</taxon>
        <taxon>Hyphomicrobiales</taxon>
        <taxon>Brucellaceae</taxon>
        <taxon>Brucella/Ochrobactrum group</taxon>
        <taxon>Brucella</taxon>
    </lineage>
</organism>
<comment type="caution">
    <text evidence="2">The sequence shown here is derived from an EMBL/GenBank/DDBJ whole genome shotgun (WGS) entry which is preliminary data.</text>
</comment>
<dbReference type="GO" id="GO:0016740">
    <property type="term" value="F:transferase activity"/>
    <property type="evidence" value="ECO:0007669"/>
    <property type="project" value="UniProtKB-KW"/>
</dbReference>
<dbReference type="SUPFAM" id="SSF53448">
    <property type="entry name" value="Nucleotide-diphospho-sugar transferases"/>
    <property type="match status" value="1"/>
</dbReference>
<sequence>MRRLTDKREGERLAIDVVIPNFNYGRYLAACADSVLQQSGVDVRLLIIDNASTDNSREVANELAAGDARVELLLRPKNLGPHASFNDGVDWARADYFLILCSDDLLAKGALERAARLLSLRPDVHLAHGAAGRLAGEGSALPVADETAAEEDWRIRSGSEFIEFACRHAFNPVTGPTAVVRTVVQKAAGHYRPSLSHTDDLEMWLRIALHGSVATTRRIQAYARSHPHNQSATVDGILHWNREFEAGFRSFFEHEGADMPDRRRLFALARNCLTKRAYWSAVSNLLRREKGAASLMRFALKRRPLLAVVPPVDYLLMRSVRRGGSEPQP</sequence>
<keyword evidence="2" id="KW-0808">Transferase</keyword>
<gene>
    <name evidence="2" type="ORF">FHS76_002732</name>
</gene>
<dbReference type="Proteomes" id="UP000555546">
    <property type="component" value="Unassembled WGS sequence"/>
</dbReference>
<dbReference type="Gene3D" id="3.90.550.10">
    <property type="entry name" value="Spore Coat Polysaccharide Biosynthesis Protein SpsA, Chain A"/>
    <property type="match status" value="1"/>
</dbReference>
<dbReference type="PANTHER" id="PTHR43685">
    <property type="entry name" value="GLYCOSYLTRANSFERASE"/>
    <property type="match status" value="1"/>
</dbReference>
<protein>
    <submittedName>
        <fullName evidence="2">GT2 family glycosyltransferase</fullName>
    </submittedName>
</protein>
<accession>A0A7W9AYD8</accession>
<proteinExistence type="predicted"/>
<dbReference type="InterPro" id="IPR001173">
    <property type="entry name" value="Glyco_trans_2-like"/>
</dbReference>
<dbReference type="Pfam" id="PF00535">
    <property type="entry name" value="Glycos_transf_2"/>
    <property type="match status" value="1"/>
</dbReference>
<dbReference type="RefSeq" id="WP_183653356.1">
    <property type="nucleotide sequence ID" value="NZ_JACIJG010000009.1"/>
</dbReference>
<reference evidence="2 3" key="1">
    <citation type="submission" date="2020-08" db="EMBL/GenBank/DDBJ databases">
        <title>Genomic Encyclopedia of Type Strains, Phase IV (KMG-IV): sequencing the most valuable type-strain genomes for metagenomic binning, comparative biology and taxonomic classification.</title>
        <authorList>
            <person name="Goeker M."/>
        </authorList>
    </citation>
    <scope>NUCLEOTIDE SEQUENCE [LARGE SCALE GENOMIC DNA]</scope>
    <source>
        <strain evidence="2 3">DSM 26944</strain>
    </source>
</reference>
<dbReference type="CDD" id="cd00761">
    <property type="entry name" value="Glyco_tranf_GTA_type"/>
    <property type="match status" value="1"/>
</dbReference>
<name>A0A7W9AYD8_9HYPH</name>
<dbReference type="EMBL" id="JACIJG010000009">
    <property type="protein sequence ID" value="MBB5702843.1"/>
    <property type="molecule type" value="Genomic_DNA"/>
</dbReference>
<keyword evidence="3" id="KW-1185">Reference proteome</keyword>
<evidence type="ECO:0000313" key="2">
    <source>
        <dbReference type="EMBL" id="MBB5702843.1"/>
    </source>
</evidence>
<dbReference type="AlphaFoldDB" id="A0A7W9AYD8"/>
<dbReference type="InterPro" id="IPR050834">
    <property type="entry name" value="Glycosyltransf_2"/>
</dbReference>
<dbReference type="InterPro" id="IPR029044">
    <property type="entry name" value="Nucleotide-diphossugar_trans"/>
</dbReference>